<organism evidence="6 7">
    <name type="scientific">Oryzias sinensis</name>
    <name type="common">Chinese medaka</name>
    <dbReference type="NCBI Taxonomy" id="183150"/>
    <lineage>
        <taxon>Eukaryota</taxon>
        <taxon>Metazoa</taxon>
        <taxon>Chordata</taxon>
        <taxon>Craniata</taxon>
        <taxon>Vertebrata</taxon>
        <taxon>Euteleostomi</taxon>
        <taxon>Actinopterygii</taxon>
        <taxon>Neopterygii</taxon>
        <taxon>Teleostei</taxon>
        <taxon>Neoteleostei</taxon>
        <taxon>Acanthomorphata</taxon>
        <taxon>Ovalentaria</taxon>
        <taxon>Atherinomorphae</taxon>
        <taxon>Beloniformes</taxon>
        <taxon>Adrianichthyidae</taxon>
        <taxon>Oryziinae</taxon>
        <taxon>Oryzias</taxon>
    </lineage>
</organism>
<dbReference type="PIRSF" id="PIRSF006060">
    <property type="entry name" value="AA_transporter"/>
    <property type="match status" value="1"/>
</dbReference>
<dbReference type="InterPro" id="IPR050598">
    <property type="entry name" value="AminoAcid_Transporter"/>
</dbReference>
<dbReference type="PANTHER" id="PTHR11785:SF246">
    <property type="entry name" value="CYSTINE_GLUTAMATE TRANSPORTER"/>
    <property type="match status" value="1"/>
</dbReference>
<protein>
    <submittedName>
        <fullName evidence="6">Si:ch73-352p4.8</fullName>
    </submittedName>
</protein>
<evidence type="ECO:0000313" key="6">
    <source>
        <dbReference type="Ensembl" id="ENSOSIP00000008583.1"/>
    </source>
</evidence>
<dbReference type="Pfam" id="PF13520">
    <property type="entry name" value="AA_permease_2"/>
    <property type="match status" value="1"/>
</dbReference>
<feature type="transmembrane region" description="Helical" evidence="5">
    <location>
        <begin position="188"/>
        <end position="206"/>
    </location>
</feature>
<feature type="transmembrane region" description="Helical" evidence="5">
    <location>
        <begin position="252"/>
        <end position="275"/>
    </location>
</feature>
<evidence type="ECO:0000313" key="7">
    <source>
        <dbReference type="Proteomes" id="UP000694383"/>
    </source>
</evidence>
<accession>A0A8C7X622</accession>
<keyword evidence="3 5" id="KW-1133">Transmembrane helix</keyword>
<feature type="transmembrane region" description="Helical" evidence="5">
    <location>
        <begin position="124"/>
        <end position="143"/>
    </location>
</feature>
<evidence type="ECO:0000256" key="2">
    <source>
        <dbReference type="ARBA" id="ARBA00022692"/>
    </source>
</evidence>
<feature type="transmembrane region" description="Helical" evidence="5">
    <location>
        <begin position="348"/>
        <end position="366"/>
    </location>
</feature>
<evidence type="ECO:0000256" key="4">
    <source>
        <dbReference type="ARBA" id="ARBA00023136"/>
    </source>
</evidence>
<dbReference type="Proteomes" id="UP000694383">
    <property type="component" value="Unplaced"/>
</dbReference>
<dbReference type="GO" id="GO:0015179">
    <property type="term" value="F:L-amino acid transmembrane transporter activity"/>
    <property type="evidence" value="ECO:0007669"/>
    <property type="project" value="TreeGrafter"/>
</dbReference>
<feature type="transmembrane region" description="Helical" evidence="5">
    <location>
        <begin position="36"/>
        <end position="56"/>
    </location>
</feature>
<dbReference type="PANTHER" id="PTHR11785">
    <property type="entry name" value="AMINO ACID TRANSPORTER"/>
    <property type="match status" value="1"/>
</dbReference>
<evidence type="ECO:0000256" key="1">
    <source>
        <dbReference type="ARBA" id="ARBA00004141"/>
    </source>
</evidence>
<dbReference type="AlphaFoldDB" id="A0A8C7X622"/>
<name>A0A8C7X622_9TELE</name>
<dbReference type="InterPro" id="IPR002293">
    <property type="entry name" value="AA/rel_permease1"/>
</dbReference>
<dbReference type="Ensembl" id="ENSOSIT00000009146.1">
    <property type="protein sequence ID" value="ENSOSIP00000008583.1"/>
    <property type="gene ID" value="ENSOSIG00000005445.1"/>
</dbReference>
<feature type="transmembrane region" description="Helical" evidence="5">
    <location>
        <begin position="405"/>
        <end position="428"/>
    </location>
</feature>
<evidence type="ECO:0000256" key="5">
    <source>
        <dbReference type="SAM" id="Phobius"/>
    </source>
</evidence>
<dbReference type="GeneTree" id="ENSGT00940000166093"/>
<keyword evidence="2 5" id="KW-0812">Transmembrane</keyword>
<feature type="transmembrane region" description="Helical" evidence="5">
    <location>
        <begin position="226"/>
        <end position="245"/>
    </location>
</feature>
<dbReference type="GO" id="GO:0016020">
    <property type="term" value="C:membrane"/>
    <property type="evidence" value="ECO:0007669"/>
    <property type="project" value="UniProtKB-SubCell"/>
</dbReference>
<reference evidence="6" key="1">
    <citation type="submission" date="2025-08" db="UniProtKB">
        <authorList>
            <consortium name="Ensembl"/>
        </authorList>
    </citation>
    <scope>IDENTIFICATION</scope>
</reference>
<comment type="subcellular location">
    <subcellularLocation>
        <location evidence="1">Membrane</location>
        <topology evidence="1">Multi-pass membrane protein</topology>
    </subcellularLocation>
</comment>
<dbReference type="Gene3D" id="1.20.1740.10">
    <property type="entry name" value="Amino acid/polyamine transporter I"/>
    <property type="match status" value="1"/>
</dbReference>
<evidence type="ECO:0000256" key="3">
    <source>
        <dbReference type="ARBA" id="ARBA00022989"/>
    </source>
</evidence>
<proteinExistence type="predicted"/>
<sequence length="489" mass="54325">VAVKPIIYATLFEMQETQENPKEKKDEDAVCLRREIGLLPAVSFIIGTVVGSGIFIAPKGVLMNSGSVGLSLLVWALCGVLSLFGALCYAELGTTFTKSGGHYTYLLETLGPLPAFLRLWVEFLFIRPAVASYVSLAFGRYVVEPFFAPCVAPEGLIKLVGILGVTFVVAVNCWSVNMVSRTQVTLTFVKMFALVLIIVPGVIALFKGRTENFQNGFEVDLITLDRLPLAFYNGLYAYGGCFFTARIRNIPLAIICSMVTVTIFYVLVNVAYYTMMTPGELLMSDAVAVTFANRALQGVASAIPILVALSCLGALNGGFFGSPRMLFVGAREGHWPPIFSMIHIRRRTPLPAVLLLYPLVVFMLISGEIYQLINFASFSRWFFIALATLGMLIHRYRFPLLPRPFKVPLIIAVTFTVVCFFIVGLSLYSDPWNTGRSCALTLTGVPVYYLTVQRFHLPHRWRHFFSKFLERLSANAVPSEMFPLWETVE</sequence>
<keyword evidence="7" id="KW-1185">Reference proteome</keyword>
<keyword evidence="4 5" id="KW-0472">Membrane</keyword>
<dbReference type="FunFam" id="1.20.1740.10:FF:000057">
    <property type="entry name" value="Cystine/glutamate transporter"/>
    <property type="match status" value="1"/>
</dbReference>
<feature type="transmembrane region" description="Helical" evidence="5">
    <location>
        <begin position="155"/>
        <end position="176"/>
    </location>
</feature>
<feature type="transmembrane region" description="Helical" evidence="5">
    <location>
        <begin position="68"/>
        <end position="90"/>
    </location>
</feature>
<reference evidence="6" key="2">
    <citation type="submission" date="2025-09" db="UniProtKB">
        <authorList>
            <consortium name="Ensembl"/>
        </authorList>
    </citation>
    <scope>IDENTIFICATION</scope>
</reference>
<feature type="transmembrane region" description="Helical" evidence="5">
    <location>
        <begin position="295"/>
        <end position="315"/>
    </location>
</feature>